<dbReference type="AlphaFoldDB" id="C7RTM2"/>
<gene>
    <name evidence="6" type="ordered locus">CAP2UW1_1533</name>
</gene>
<accession>C7RTM2</accession>
<dbReference type="GO" id="GO:0005829">
    <property type="term" value="C:cytosol"/>
    <property type="evidence" value="ECO:0007669"/>
    <property type="project" value="TreeGrafter"/>
</dbReference>
<keyword evidence="4" id="KW-0690">Ribosome biogenesis</keyword>
<dbReference type="GO" id="GO:0042254">
    <property type="term" value="P:ribosome biogenesis"/>
    <property type="evidence" value="ECO:0007669"/>
    <property type="project" value="UniProtKB-KW"/>
</dbReference>
<proteinExistence type="inferred from homology"/>
<dbReference type="InterPro" id="IPR039255">
    <property type="entry name" value="YceD_bac"/>
</dbReference>
<reference evidence="6" key="2">
    <citation type="submission" date="2009-09" db="EMBL/GenBank/DDBJ databases">
        <title>Complete sequence of chromosome of Candidatus Accumulibacter phosphatis clade IIA str. UW-1.</title>
        <authorList>
            <consortium name="US DOE Joint Genome Institute"/>
            <person name="Martin H.G."/>
            <person name="Ivanova N."/>
            <person name="Kunin V."/>
            <person name="Warnecke F."/>
            <person name="Barry K."/>
            <person name="He S."/>
            <person name="Salamov A."/>
            <person name="Szeto E."/>
            <person name="Dalin E."/>
            <person name="Pangilinan J.L."/>
            <person name="Lapidus A."/>
            <person name="Lowry S."/>
            <person name="Kyrpides N.C."/>
            <person name="McMahon K.D."/>
            <person name="Hugenholtz P."/>
        </authorList>
    </citation>
    <scope>NUCLEOTIDE SEQUENCE [LARGE SCALE GENOMIC DNA]</scope>
    <source>
        <strain evidence="6">UW-1</strain>
    </source>
</reference>
<dbReference type="STRING" id="522306.CAP2UW1_1533"/>
<comment type="function">
    <text evidence="1">Plays a role in synthesis, processing and/or stability of 23S rRNA.</text>
</comment>
<evidence type="ECO:0000256" key="3">
    <source>
        <dbReference type="ARBA" id="ARBA00015716"/>
    </source>
</evidence>
<dbReference type="KEGG" id="app:CAP2UW1_1533"/>
<dbReference type="eggNOG" id="COG1399">
    <property type="taxonomic scope" value="Bacteria"/>
</dbReference>
<evidence type="ECO:0000256" key="1">
    <source>
        <dbReference type="ARBA" id="ARBA00002868"/>
    </source>
</evidence>
<evidence type="ECO:0000256" key="5">
    <source>
        <dbReference type="ARBA" id="ARBA00031841"/>
    </source>
</evidence>
<evidence type="ECO:0000313" key="6">
    <source>
        <dbReference type="EMBL" id="ACV34848.1"/>
    </source>
</evidence>
<evidence type="ECO:0000256" key="2">
    <source>
        <dbReference type="ARBA" id="ARBA00010740"/>
    </source>
</evidence>
<dbReference type="HOGENOM" id="CLU_094127_0_1_4"/>
<protein>
    <recommendedName>
        <fullName evidence="3">Large ribosomal RNA subunit accumulation protein YceD</fullName>
    </recommendedName>
    <alternativeName>
        <fullName evidence="5">23S rRNA accumulation protein YceD</fullName>
    </alternativeName>
</protein>
<dbReference type="OrthoDB" id="5297600at2"/>
<dbReference type="EMBL" id="CP001715">
    <property type="protein sequence ID" value="ACV34848.1"/>
    <property type="molecule type" value="Genomic_DNA"/>
</dbReference>
<comment type="similarity">
    <text evidence="2">Belongs to the DUF177 domain family.</text>
</comment>
<sequence>MSRRVVIDSLAFASEGGSLQGELQVVLLTRLLDLLTDSTGSLVYRVAGRIGQRNRPELLVEVDGVLSLRCQRCLEALEYPLELRSLLEFVDSDGDLTQEELEDDSRDFLPLQKELDVAGLIEDEILLALPIVPRHADCVLPGAVREEAASSPFLVLAGLKGRH</sequence>
<dbReference type="Pfam" id="PF02620">
    <property type="entry name" value="YceD"/>
    <property type="match status" value="1"/>
</dbReference>
<dbReference type="PANTHER" id="PTHR38099:SF1">
    <property type="entry name" value="LARGE RIBOSOMAL RNA SUBUNIT ACCUMULATION PROTEIN YCED"/>
    <property type="match status" value="1"/>
</dbReference>
<dbReference type="PANTHER" id="PTHR38099">
    <property type="entry name" value="LARGE RIBOSOMAL RNA SUBUNIT ACCUMULATION PROTEIN YCED"/>
    <property type="match status" value="1"/>
</dbReference>
<reference evidence="6" key="1">
    <citation type="submission" date="2009-08" db="EMBL/GenBank/DDBJ databases">
        <authorList>
            <consortium name="US DOE Joint Genome Institute"/>
            <person name="Lucas S."/>
            <person name="Copeland A."/>
            <person name="Lapidus A."/>
            <person name="Glavina del Rio T."/>
            <person name="Dalin E."/>
            <person name="Tice H."/>
            <person name="Bruce D."/>
            <person name="Barry K."/>
            <person name="Pitluck S."/>
            <person name="Lowry S."/>
            <person name="Larimer F."/>
            <person name="Land M."/>
            <person name="Hauser L."/>
            <person name="Kyrpides N."/>
            <person name="Ivanova N."/>
            <person name="McMahon K.D."/>
            <person name="Hugenholtz P."/>
        </authorList>
    </citation>
    <scope>NUCLEOTIDE SEQUENCE</scope>
    <source>
        <strain evidence="6">UW-1</strain>
    </source>
</reference>
<organism evidence="6">
    <name type="scientific">Accumulibacter regalis</name>
    <dbReference type="NCBI Taxonomy" id="522306"/>
    <lineage>
        <taxon>Bacteria</taxon>
        <taxon>Pseudomonadati</taxon>
        <taxon>Pseudomonadota</taxon>
        <taxon>Betaproteobacteria</taxon>
        <taxon>Candidatus Accumulibacter</taxon>
    </lineage>
</organism>
<evidence type="ECO:0000256" key="4">
    <source>
        <dbReference type="ARBA" id="ARBA00022517"/>
    </source>
</evidence>
<dbReference type="InterPro" id="IPR003772">
    <property type="entry name" value="YceD"/>
</dbReference>
<name>C7RTM2_ACCRE</name>